<dbReference type="EMBL" id="CT868085">
    <property type="protein sequence ID" value="CAK70639.1"/>
    <property type="molecule type" value="Genomic_DNA"/>
</dbReference>
<dbReference type="InParanoid" id="A0CIM2"/>
<proteinExistence type="predicted"/>
<dbReference type="Proteomes" id="UP000000600">
    <property type="component" value="Unassembled WGS sequence"/>
</dbReference>
<dbReference type="AlphaFoldDB" id="A0CIM2"/>
<organism evidence="1 2">
    <name type="scientific">Paramecium tetraurelia</name>
    <dbReference type="NCBI Taxonomy" id="5888"/>
    <lineage>
        <taxon>Eukaryota</taxon>
        <taxon>Sar</taxon>
        <taxon>Alveolata</taxon>
        <taxon>Ciliophora</taxon>
        <taxon>Intramacronucleata</taxon>
        <taxon>Oligohymenophorea</taxon>
        <taxon>Peniculida</taxon>
        <taxon>Parameciidae</taxon>
        <taxon>Paramecium</taxon>
    </lineage>
</organism>
<gene>
    <name evidence="1" type="ORF">GSPATT00007774001</name>
</gene>
<sequence>MVVEQSSSQIRIDWHFQWLSGDLVTLEVSAGVQSGQILKGVSNRLVDILGYANYEDMIQNLRIRGLQSSNSSQNSDKLQISSIMPPYLTASHNYFISRFIQRGYTYYYDKPINSYACDAQRFVFPINTNLSFNFQTLSDFTLLGSILKIKDDDEYLIFDQWVRILGVSLHTFDKLILKGALDEFGMVQYKSVNQKMEKLGHLKNALLHNIARDKNAKLFKKTITTHQKLGTTKFQLKRTYQKPSDILLQFGSWKNYYRFTGQRHLLQRESQEQFNQLTDNQKNQDVQQQNNNKLFESQASNMLQRQISQFIDRQQSLNQVGLSSAMLGKDQYRNFIMNNFIDEKEHVLIAR</sequence>
<dbReference type="InterPro" id="IPR052994">
    <property type="entry name" value="Tiny_macrocysts_regulators"/>
</dbReference>
<dbReference type="GeneID" id="5023821"/>
<evidence type="ECO:0000313" key="1">
    <source>
        <dbReference type="EMBL" id="CAK70639.1"/>
    </source>
</evidence>
<dbReference type="HOGENOM" id="CLU_790983_0_0_1"/>
<dbReference type="KEGG" id="ptm:GSPATT00007774001"/>
<name>A0CIM2_PARTE</name>
<protein>
    <submittedName>
        <fullName evidence="1">Uncharacterized protein</fullName>
    </submittedName>
</protein>
<keyword evidence="2" id="KW-1185">Reference proteome</keyword>
<dbReference type="RefSeq" id="XP_001438036.1">
    <property type="nucleotide sequence ID" value="XM_001437999.1"/>
</dbReference>
<evidence type="ECO:0000313" key="2">
    <source>
        <dbReference type="Proteomes" id="UP000000600"/>
    </source>
</evidence>
<dbReference type="PANTHER" id="PTHR31600:SF2">
    <property type="entry name" value="GAMETE ENRICHED GENE 10 PROTEIN-RELATED"/>
    <property type="match status" value="1"/>
</dbReference>
<dbReference type="PANTHER" id="PTHR31600">
    <property type="entry name" value="TINY MACROCYSTS PROTEIN B-RELATED"/>
    <property type="match status" value="1"/>
</dbReference>
<accession>A0CIM2</accession>
<reference evidence="1 2" key="1">
    <citation type="journal article" date="2006" name="Nature">
        <title>Global trends of whole-genome duplications revealed by the ciliate Paramecium tetraurelia.</title>
        <authorList>
            <consortium name="Genoscope"/>
            <person name="Aury J.-M."/>
            <person name="Jaillon O."/>
            <person name="Duret L."/>
            <person name="Noel B."/>
            <person name="Jubin C."/>
            <person name="Porcel B.M."/>
            <person name="Segurens B."/>
            <person name="Daubin V."/>
            <person name="Anthouard V."/>
            <person name="Aiach N."/>
            <person name="Arnaiz O."/>
            <person name="Billaut A."/>
            <person name="Beisson J."/>
            <person name="Blanc I."/>
            <person name="Bouhouche K."/>
            <person name="Camara F."/>
            <person name="Duharcourt S."/>
            <person name="Guigo R."/>
            <person name="Gogendeau D."/>
            <person name="Katinka M."/>
            <person name="Keller A.-M."/>
            <person name="Kissmehl R."/>
            <person name="Klotz C."/>
            <person name="Koll F."/>
            <person name="Le Moue A."/>
            <person name="Lepere C."/>
            <person name="Malinsky S."/>
            <person name="Nowacki M."/>
            <person name="Nowak J.K."/>
            <person name="Plattner H."/>
            <person name="Poulain J."/>
            <person name="Ruiz F."/>
            <person name="Serrano V."/>
            <person name="Zagulski M."/>
            <person name="Dessen P."/>
            <person name="Betermier M."/>
            <person name="Weissenbach J."/>
            <person name="Scarpelli C."/>
            <person name="Schachter V."/>
            <person name="Sperling L."/>
            <person name="Meyer E."/>
            <person name="Cohen J."/>
            <person name="Wincker P."/>
        </authorList>
    </citation>
    <scope>NUCLEOTIDE SEQUENCE [LARGE SCALE GENOMIC DNA]</scope>
    <source>
        <strain evidence="1 2">Stock d4-2</strain>
    </source>
</reference>